<evidence type="ECO:0000256" key="1">
    <source>
        <dbReference type="SAM" id="MobiDB-lite"/>
    </source>
</evidence>
<dbReference type="InParanoid" id="E9HE35"/>
<organism evidence="2 3">
    <name type="scientific">Daphnia pulex</name>
    <name type="common">Water flea</name>
    <dbReference type="NCBI Taxonomy" id="6669"/>
    <lineage>
        <taxon>Eukaryota</taxon>
        <taxon>Metazoa</taxon>
        <taxon>Ecdysozoa</taxon>
        <taxon>Arthropoda</taxon>
        <taxon>Crustacea</taxon>
        <taxon>Branchiopoda</taxon>
        <taxon>Diplostraca</taxon>
        <taxon>Cladocera</taxon>
        <taxon>Anomopoda</taxon>
        <taxon>Daphniidae</taxon>
        <taxon>Daphnia</taxon>
    </lineage>
</organism>
<dbReference type="HOGENOM" id="CLU_2075479_0_0_1"/>
<dbReference type="EMBL" id="GL732627">
    <property type="protein sequence ID" value="EFX69944.1"/>
    <property type="molecule type" value="Genomic_DNA"/>
</dbReference>
<feature type="region of interest" description="Disordered" evidence="1">
    <location>
        <begin position="72"/>
        <end position="118"/>
    </location>
</feature>
<evidence type="ECO:0000313" key="2">
    <source>
        <dbReference type="EMBL" id="EFX69944.1"/>
    </source>
</evidence>
<dbReference type="KEGG" id="dpx:DAPPUDRAFT_328574"/>
<keyword evidence="3" id="KW-1185">Reference proteome</keyword>
<sequence>MIECVCCKNSLTFTIYSGSDRADQNILHSDVVIATAVVEEERADMSPLFLTSLDLVILTDAEYLVLFTQNSDSESASASPSASTSVSTSHSTSASASASSSASASASVASSRPVLQAV</sequence>
<gene>
    <name evidence="2" type="ORF">DAPPUDRAFT_328574</name>
</gene>
<evidence type="ECO:0000313" key="3">
    <source>
        <dbReference type="Proteomes" id="UP000000305"/>
    </source>
</evidence>
<accession>E9HE35</accession>
<proteinExistence type="predicted"/>
<protein>
    <submittedName>
        <fullName evidence="2">Uncharacterized protein</fullName>
    </submittedName>
</protein>
<feature type="compositionally biased region" description="Low complexity" evidence="1">
    <location>
        <begin position="72"/>
        <end position="111"/>
    </location>
</feature>
<name>E9HE35_DAPPU</name>
<dbReference type="AlphaFoldDB" id="E9HE35"/>
<reference evidence="2 3" key="1">
    <citation type="journal article" date="2011" name="Science">
        <title>The ecoresponsive genome of Daphnia pulex.</title>
        <authorList>
            <person name="Colbourne J.K."/>
            <person name="Pfrender M.E."/>
            <person name="Gilbert D."/>
            <person name="Thomas W.K."/>
            <person name="Tucker A."/>
            <person name="Oakley T.H."/>
            <person name="Tokishita S."/>
            <person name="Aerts A."/>
            <person name="Arnold G.J."/>
            <person name="Basu M.K."/>
            <person name="Bauer D.J."/>
            <person name="Caceres C.E."/>
            <person name="Carmel L."/>
            <person name="Casola C."/>
            <person name="Choi J.H."/>
            <person name="Detter J.C."/>
            <person name="Dong Q."/>
            <person name="Dusheyko S."/>
            <person name="Eads B.D."/>
            <person name="Frohlich T."/>
            <person name="Geiler-Samerotte K.A."/>
            <person name="Gerlach D."/>
            <person name="Hatcher P."/>
            <person name="Jogdeo S."/>
            <person name="Krijgsveld J."/>
            <person name="Kriventseva E.V."/>
            <person name="Kultz D."/>
            <person name="Laforsch C."/>
            <person name="Lindquist E."/>
            <person name="Lopez J."/>
            <person name="Manak J.R."/>
            <person name="Muller J."/>
            <person name="Pangilinan J."/>
            <person name="Patwardhan R.P."/>
            <person name="Pitluck S."/>
            <person name="Pritham E.J."/>
            <person name="Rechtsteiner A."/>
            <person name="Rho M."/>
            <person name="Rogozin I.B."/>
            <person name="Sakarya O."/>
            <person name="Salamov A."/>
            <person name="Schaack S."/>
            <person name="Shapiro H."/>
            <person name="Shiga Y."/>
            <person name="Skalitzky C."/>
            <person name="Smith Z."/>
            <person name="Souvorov A."/>
            <person name="Sung W."/>
            <person name="Tang Z."/>
            <person name="Tsuchiya D."/>
            <person name="Tu H."/>
            <person name="Vos H."/>
            <person name="Wang M."/>
            <person name="Wolf Y.I."/>
            <person name="Yamagata H."/>
            <person name="Yamada T."/>
            <person name="Ye Y."/>
            <person name="Shaw J.R."/>
            <person name="Andrews J."/>
            <person name="Crease T.J."/>
            <person name="Tang H."/>
            <person name="Lucas S.M."/>
            <person name="Robertson H.M."/>
            <person name="Bork P."/>
            <person name="Koonin E.V."/>
            <person name="Zdobnov E.M."/>
            <person name="Grigoriev I.V."/>
            <person name="Lynch M."/>
            <person name="Boore J.L."/>
        </authorList>
    </citation>
    <scope>NUCLEOTIDE SEQUENCE [LARGE SCALE GENOMIC DNA]</scope>
</reference>
<dbReference type="Proteomes" id="UP000000305">
    <property type="component" value="Unassembled WGS sequence"/>
</dbReference>